<evidence type="ECO:0000256" key="1">
    <source>
        <dbReference type="ARBA" id="ARBA00004141"/>
    </source>
</evidence>
<protein>
    <submittedName>
        <fullName evidence="7">TspO/MBR related protein</fullName>
    </submittedName>
</protein>
<comment type="caution">
    <text evidence="7">The sequence shown here is derived from an EMBL/GenBank/DDBJ whole genome shotgun (WGS) entry which is preliminary data.</text>
</comment>
<evidence type="ECO:0000256" key="2">
    <source>
        <dbReference type="ARBA" id="ARBA00007524"/>
    </source>
</evidence>
<evidence type="ECO:0000256" key="5">
    <source>
        <dbReference type="ARBA" id="ARBA00023136"/>
    </source>
</evidence>
<gene>
    <name evidence="7" type="ORF">DFQ04_1573</name>
</gene>
<dbReference type="OrthoDB" id="9795496at2"/>
<feature type="transmembrane region" description="Helical" evidence="6">
    <location>
        <begin position="78"/>
        <end position="96"/>
    </location>
</feature>
<evidence type="ECO:0000256" key="6">
    <source>
        <dbReference type="SAM" id="Phobius"/>
    </source>
</evidence>
<reference evidence="7 8" key="1">
    <citation type="submission" date="2019-03" db="EMBL/GenBank/DDBJ databases">
        <title>Genomic Encyclopedia of Type Strains, Phase III (KMG-III): the genomes of soil and plant-associated and newly described type strains.</title>
        <authorList>
            <person name="Whitman W."/>
        </authorList>
    </citation>
    <scope>NUCLEOTIDE SEQUENCE [LARGE SCALE GENOMIC DNA]</scope>
    <source>
        <strain evidence="7 8">CECT 8446</strain>
    </source>
</reference>
<accession>A0A4R6T6V7</accession>
<dbReference type="InterPro" id="IPR004307">
    <property type="entry name" value="TspO_MBR"/>
</dbReference>
<name>A0A4R6T6V7_9BACT</name>
<comment type="subcellular location">
    <subcellularLocation>
        <location evidence="1">Membrane</location>
        <topology evidence="1">Multi-pass membrane protein</topology>
    </subcellularLocation>
</comment>
<feature type="transmembrane region" description="Helical" evidence="6">
    <location>
        <begin position="134"/>
        <end position="153"/>
    </location>
</feature>
<proteinExistence type="inferred from homology"/>
<organism evidence="7 8">
    <name type="scientific">Algoriphagus boseongensis</name>
    <dbReference type="NCBI Taxonomy" id="1442587"/>
    <lineage>
        <taxon>Bacteria</taxon>
        <taxon>Pseudomonadati</taxon>
        <taxon>Bacteroidota</taxon>
        <taxon>Cytophagia</taxon>
        <taxon>Cytophagales</taxon>
        <taxon>Cyclobacteriaceae</taxon>
        <taxon>Algoriphagus</taxon>
    </lineage>
</organism>
<evidence type="ECO:0000256" key="3">
    <source>
        <dbReference type="ARBA" id="ARBA00022692"/>
    </source>
</evidence>
<evidence type="ECO:0000313" key="7">
    <source>
        <dbReference type="EMBL" id="TDQ16925.1"/>
    </source>
</evidence>
<keyword evidence="8" id="KW-1185">Reference proteome</keyword>
<keyword evidence="4 6" id="KW-1133">Transmembrane helix</keyword>
<dbReference type="Proteomes" id="UP000294535">
    <property type="component" value="Unassembled WGS sequence"/>
</dbReference>
<evidence type="ECO:0000256" key="4">
    <source>
        <dbReference type="ARBA" id="ARBA00022989"/>
    </source>
</evidence>
<dbReference type="PANTHER" id="PTHR10057:SF0">
    <property type="entry name" value="TRANSLOCATOR PROTEIN"/>
    <property type="match status" value="1"/>
</dbReference>
<dbReference type="Gene3D" id="1.20.1260.100">
    <property type="entry name" value="TspO/MBR protein"/>
    <property type="match status" value="1"/>
</dbReference>
<comment type="similarity">
    <text evidence="2">Belongs to the TspO/BZRP family.</text>
</comment>
<dbReference type="GO" id="GO:0016020">
    <property type="term" value="C:membrane"/>
    <property type="evidence" value="ECO:0007669"/>
    <property type="project" value="UniProtKB-SubCell"/>
</dbReference>
<dbReference type="AlphaFoldDB" id="A0A4R6T6V7"/>
<keyword evidence="3 6" id="KW-0812">Transmembrane</keyword>
<dbReference type="FunFam" id="1.20.1260.100:FF:000001">
    <property type="entry name" value="translocator protein 2"/>
    <property type="match status" value="1"/>
</dbReference>
<sequence>MSKIVKLLISLALPQLAGGLGAIFTITSVQSWYLTINRPSWNPPNWLFGPVWTLLYILMGIACYLIWKSEHPQKKQLLTLYFIQLVLNALWSPAFFGMESPILGLVVIIPLWVMILLCIFQFRKVNKWASILMVPYLFWVSFATALNFAIWYLN</sequence>
<dbReference type="PIRSF" id="PIRSF005859">
    <property type="entry name" value="PBR"/>
    <property type="match status" value="1"/>
</dbReference>
<dbReference type="RefSeq" id="WP_133554478.1">
    <property type="nucleotide sequence ID" value="NZ_SNYF01000006.1"/>
</dbReference>
<keyword evidence="5 6" id="KW-0472">Membrane</keyword>
<dbReference type="InterPro" id="IPR038330">
    <property type="entry name" value="TspO/MBR-related_sf"/>
</dbReference>
<feature type="transmembrane region" description="Helical" evidence="6">
    <location>
        <begin position="46"/>
        <end position="66"/>
    </location>
</feature>
<dbReference type="CDD" id="cd15904">
    <property type="entry name" value="TSPO_MBR"/>
    <property type="match status" value="1"/>
</dbReference>
<feature type="transmembrane region" description="Helical" evidence="6">
    <location>
        <begin position="102"/>
        <end position="122"/>
    </location>
</feature>
<dbReference type="EMBL" id="SNYF01000006">
    <property type="protein sequence ID" value="TDQ16925.1"/>
    <property type="molecule type" value="Genomic_DNA"/>
</dbReference>
<dbReference type="GO" id="GO:0033013">
    <property type="term" value="P:tetrapyrrole metabolic process"/>
    <property type="evidence" value="ECO:0007669"/>
    <property type="project" value="UniProtKB-ARBA"/>
</dbReference>
<evidence type="ECO:0000313" key="8">
    <source>
        <dbReference type="Proteomes" id="UP000294535"/>
    </source>
</evidence>
<dbReference type="PANTHER" id="PTHR10057">
    <property type="entry name" value="PERIPHERAL-TYPE BENZODIAZEPINE RECEPTOR"/>
    <property type="match status" value="1"/>
</dbReference>
<dbReference type="Pfam" id="PF03073">
    <property type="entry name" value="TspO_MBR"/>
    <property type="match status" value="1"/>
</dbReference>